<dbReference type="EMBL" id="CP009498">
    <property type="protein sequence ID" value="AKL97676.1"/>
    <property type="molecule type" value="Genomic_DNA"/>
</dbReference>
<dbReference type="Gene3D" id="3.40.1390.10">
    <property type="entry name" value="MurE/MurF, N-terminal domain"/>
    <property type="match status" value="1"/>
</dbReference>
<dbReference type="GO" id="GO:0008360">
    <property type="term" value="P:regulation of cell shape"/>
    <property type="evidence" value="ECO:0007669"/>
    <property type="project" value="UniProtKB-KW"/>
</dbReference>
<gene>
    <name evidence="10 15" type="primary">murF</name>
    <name evidence="15" type="ORF">Epro_0297</name>
</gene>
<evidence type="ECO:0000256" key="8">
    <source>
        <dbReference type="ARBA" id="ARBA00023306"/>
    </source>
</evidence>
<dbReference type="GO" id="GO:0071555">
    <property type="term" value="P:cell wall organization"/>
    <property type="evidence" value="ECO:0007669"/>
    <property type="project" value="UniProtKB-KW"/>
</dbReference>
<dbReference type="NCBIfam" id="TIGR01143">
    <property type="entry name" value="murF"/>
    <property type="match status" value="1"/>
</dbReference>
<comment type="similarity">
    <text evidence="10">Belongs to the MurCDEF family. MurF subfamily.</text>
</comment>
<dbReference type="Pfam" id="PF08245">
    <property type="entry name" value="Mur_ligase_M"/>
    <property type="match status" value="1"/>
</dbReference>
<comment type="function">
    <text evidence="10 11">Involved in cell wall formation. Catalyzes the final step in the synthesis of UDP-N-acetylmuramoyl-pentapeptide, the precursor of murein.</text>
</comment>
<comment type="subcellular location">
    <subcellularLocation>
        <location evidence="10 11">Cytoplasm</location>
    </subcellularLocation>
</comment>
<protein>
    <recommendedName>
        <fullName evidence="10 11">UDP-N-acetylmuramoyl-tripeptide--D-alanyl-D-alanine ligase</fullName>
        <ecNumber evidence="10 11">6.3.2.10</ecNumber>
    </recommendedName>
    <alternativeName>
        <fullName evidence="10">D-alanyl-D-alanine-adding enzyme</fullName>
    </alternativeName>
</protein>
<dbReference type="Proteomes" id="UP000035337">
    <property type="component" value="Chromosome"/>
</dbReference>
<dbReference type="GO" id="GO:0051301">
    <property type="term" value="P:cell division"/>
    <property type="evidence" value="ECO:0007669"/>
    <property type="project" value="UniProtKB-KW"/>
</dbReference>
<dbReference type="InterPro" id="IPR004101">
    <property type="entry name" value="Mur_ligase_C"/>
</dbReference>
<keyword evidence="3 10" id="KW-0132">Cell division</keyword>
<evidence type="ECO:0000256" key="6">
    <source>
        <dbReference type="ARBA" id="ARBA00022960"/>
    </source>
</evidence>
<dbReference type="GO" id="GO:0005737">
    <property type="term" value="C:cytoplasm"/>
    <property type="evidence" value="ECO:0007669"/>
    <property type="project" value="UniProtKB-SubCell"/>
</dbReference>
<dbReference type="EC" id="6.3.2.10" evidence="10 11"/>
<evidence type="ECO:0000259" key="13">
    <source>
        <dbReference type="Pfam" id="PF02875"/>
    </source>
</evidence>
<dbReference type="InterPro" id="IPR036615">
    <property type="entry name" value="Mur_ligase_C_dom_sf"/>
</dbReference>
<dbReference type="SUPFAM" id="SSF63418">
    <property type="entry name" value="MurE/MurF N-terminal domain"/>
    <property type="match status" value="1"/>
</dbReference>
<evidence type="ECO:0000256" key="9">
    <source>
        <dbReference type="ARBA" id="ARBA00023316"/>
    </source>
</evidence>
<dbReference type="SUPFAM" id="SSF53244">
    <property type="entry name" value="MurD-like peptide ligases, peptide-binding domain"/>
    <property type="match status" value="1"/>
</dbReference>
<keyword evidence="8 10" id="KW-0131">Cell cycle</keyword>
<proteinExistence type="inferred from homology"/>
<dbReference type="InterPro" id="IPR000713">
    <property type="entry name" value="Mur_ligase_N"/>
</dbReference>
<dbReference type="GO" id="GO:0047480">
    <property type="term" value="F:UDP-N-acetylmuramoyl-tripeptide-D-alanyl-D-alanine ligase activity"/>
    <property type="evidence" value="ECO:0007669"/>
    <property type="project" value="UniProtKB-UniRule"/>
</dbReference>
<evidence type="ECO:0000259" key="14">
    <source>
        <dbReference type="Pfam" id="PF08245"/>
    </source>
</evidence>
<feature type="domain" description="Mur ligase C-terminal" evidence="13">
    <location>
        <begin position="323"/>
        <end position="446"/>
    </location>
</feature>
<keyword evidence="4 10" id="KW-0547">Nucleotide-binding</keyword>
<evidence type="ECO:0000256" key="2">
    <source>
        <dbReference type="ARBA" id="ARBA00022598"/>
    </source>
</evidence>
<evidence type="ECO:0000256" key="10">
    <source>
        <dbReference type="HAMAP-Rule" id="MF_02019"/>
    </source>
</evidence>
<dbReference type="UniPathway" id="UPA00219"/>
<keyword evidence="9 10" id="KW-0961">Cell wall biogenesis/degradation</keyword>
<name>A0A0G3WGA1_9BACT</name>
<organism evidence="15 16">
    <name type="scientific">Endomicrobium proavitum</name>
    <dbReference type="NCBI Taxonomy" id="1408281"/>
    <lineage>
        <taxon>Bacteria</taxon>
        <taxon>Pseudomonadati</taxon>
        <taxon>Elusimicrobiota</taxon>
        <taxon>Endomicrobiia</taxon>
        <taxon>Endomicrobiales</taxon>
        <taxon>Endomicrobiaceae</taxon>
        <taxon>Endomicrobium</taxon>
    </lineage>
</organism>
<keyword evidence="1 10" id="KW-0963">Cytoplasm</keyword>
<dbReference type="GO" id="GO:0008766">
    <property type="term" value="F:UDP-N-acetylmuramoylalanyl-D-glutamyl-2,6-diaminopimelate-D-alanyl-D-alanine ligase activity"/>
    <property type="evidence" value="ECO:0007669"/>
    <property type="project" value="RHEA"/>
</dbReference>
<evidence type="ECO:0000256" key="3">
    <source>
        <dbReference type="ARBA" id="ARBA00022618"/>
    </source>
</evidence>
<dbReference type="OrthoDB" id="9801978at2"/>
<evidence type="ECO:0000256" key="7">
    <source>
        <dbReference type="ARBA" id="ARBA00022984"/>
    </source>
</evidence>
<dbReference type="PANTHER" id="PTHR43024">
    <property type="entry name" value="UDP-N-ACETYLMURAMOYL-TRIPEPTIDE--D-ALANYL-D-ALANINE LIGASE"/>
    <property type="match status" value="1"/>
</dbReference>
<dbReference type="InterPro" id="IPR013221">
    <property type="entry name" value="Mur_ligase_cen"/>
</dbReference>
<feature type="domain" description="Mur ligase N-terminal catalytic" evidence="12">
    <location>
        <begin position="26"/>
        <end position="102"/>
    </location>
</feature>
<evidence type="ECO:0000313" key="16">
    <source>
        <dbReference type="Proteomes" id="UP000035337"/>
    </source>
</evidence>
<dbReference type="RefSeq" id="WP_052569936.1">
    <property type="nucleotide sequence ID" value="NZ_CP009498.1"/>
</dbReference>
<evidence type="ECO:0000256" key="1">
    <source>
        <dbReference type="ARBA" id="ARBA00022490"/>
    </source>
</evidence>
<dbReference type="Pfam" id="PF01225">
    <property type="entry name" value="Mur_ligase"/>
    <property type="match status" value="1"/>
</dbReference>
<dbReference type="STRING" id="1408281.Epro_0297"/>
<evidence type="ECO:0000256" key="5">
    <source>
        <dbReference type="ARBA" id="ARBA00022840"/>
    </source>
</evidence>
<dbReference type="GO" id="GO:0005524">
    <property type="term" value="F:ATP binding"/>
    <property type="evidence" value="ECO:0007669"/>
    <property type="project" value="UniProtKB-UniRule"/>
</dbReference>
<dbReference type="AlphaFoldDB" id="A0A0G3WGA1"/>
<dbReference type="InterPro" id="IPR035911">
    <property type="entry name" value="MurE/MurF_N"/>
</dbReference>
<dbReference type="Gene3D" id="3.40.1190.10">
    <property type="entry name" value="Mur-like, catalytic domain"/>
    <property type="match status" value="1"/>
</dbReference>
<dbReference type="PATRIC" id="fig|1408281.3.peg.309"/>
<keyword evidence="7 10" id="KW-0573">Peptidoglycan synthesis</keyword>
<dbReference type="KEGG" id="epo:Epro_0297"/>
<keyword evidence="16" id="KW-1185">Reference proteome</keyword>
<evidence type="ECO:0000259" key="12">
    <source>
        <dbReference type="Pfam" id="PF01225"/>
    </source>
</evidence>
<dbReference type="GO" id="GO:0009252">
    <property type="term" value="P:peptidoglycan biosynthetic process"/>
    <property type="evidence" value="ECO:0007669"/>
    <property type="project" value="UniProtKB-UniRule"/>
</dbReference>
<keyword evidence="6 10" id="KW-0133">Cell shape</keyword>
<dbReference type="HAMAP" id="MF_02019">
    <property type="entry name" value="MurF"/>
    <property type="match status" value="1"/>
</dbReference>
<evidence type="ECO:0000256" key="11">
    <source>
        <dbReference type="RuleBase" id="RU004136"/>
    </source>
</evidence>
<dbReference type="PANTHER" id="PTHR43024:SF1">
    <property type="entry name" value="UDP-N-ACETYLMURAMOYL-TRIPEPTIDE--D-ALANYL-D-ALANINE LIGASE"/>
    <property type="match status" value="1"/>
</dbReference>
<dbReference type="Pfam" id="PF02875">
    <property type="entry name" value="Mur_ligase_C"/>
    <property type="match status" value="1"/>
</dbReference>
<dbReference type="InterPro" id="IPR036565">
    <property type="entry name" value="Mur-like_cat_sf"/>
</dbReference>
<evidence type="ECO:0000313" key="15">
    <source>
        <dbReference type="EMBL" id="AKL97676.1"/>
    </source>
</evidence>
<feature type="binding site" evidence="10">
    <location>
        <begin position="117"/>
        <end position="123"/>
    </location>
    <ligand>
        <name>ATP</name>
        <dbReference type="ChEBI" id="CHEBI:30616"/>
    </ligand>
</feature>
<dbReference type="InterPro" id="IPR051046">
    <property type="entry name" value="MurCDEF_CellWall_CoF430Synth"/>
</dbReference>
<comment type="pathway">
    <text evidence="10 11">Cell wall biogenesis; peptidoglycan biosynthesis.</text>
</comment>
<dbReference type="InterPro" id="IPR005863">
    <property type="entry name" value="UDP-N-AcMur_synth"/>
</dbReference>
<reference evidence="15 16" key="1">
    <citation type="submission" date="2014-09" db="EMBL/GenBank/DDBJ databases">
        <title>Complete genome sequence of Endomicrobium proavitum.</title>
        <authorList>
            <person name="Zheng H."/>
        </authorList>
    </citation>
    <scope>NUCLEOTIDE SEQUENCE [LARGE SCALE GENOMIC DNA]</scope>
    <source>
        <strain evidence="15 16">Rsa215</strain>
    </source>
</reference>
<sequence>MESFYLKELITAVKGKFLIGDPKLSVKNISIDSRTVKKGEVFFAIKGENYDGHNFIGEAVSRGASAIVCSQYDIGLVKPFPSFPAVVKVDDTVIALGDLAKAYRKRFKDIKIVGITGSNGKTTTKEILSSILNTQGKTVSNKGNFNNRIGLPLSILNLTSDVKYGVFELGTSVKGEIKILSDILCPDIAIITNIGCSHLETFVNPEGVYEEKKALLDAIAGWSFAVVNKDDEYLKNAVAAGGAKIISFAIANNADVTAKNISLRSGGQLFELHYGKGFVYVNMPSKGKFNVLNALGASAAALGLGCSLEDVKKGIENFKAPAMRMETIVTKRGVTLINDAYNANPSSVRESINAVLEAYPSSEINLVLGDMLELGENSALYHKELGKFISDKKIKSVYLAGEMSFYTKESAGKKVVFYCGKSSDLFAALKKSGANKKSVFLFKGSRGMKLENTYKKFFEFLENEEK</sequence>
<accession>A0A0G3WGA1</accession>
<dbReference type="SUPFAM" id="SSF53623">
    <property type="entry name" value="MurD-like peptide ligases, catalytic domain"/>
    <property type="match status" value="1"/>
</dbReference>
<feature type="domain" description="Mur ligase central" evidence="14">
    <location>
        <begin position="115"/>
        <end position="301"/>
    </location>
</feature>
<keyword evidence="2 10" id="KW-0436">Ligase</keyword>
<keyword evidence="5 10" id="KW-0067">ATP-binding</keyword>
<dbReference type="Gene3D" id="3.90.190.20">
    <property type="entry name" value="Mur ligase, C-terminal domain"/>
    <property type="match status" value="1"/>
</dbReference>
<comment type="catalytic activity">
    <reaction evidence="10 11">
        <text>D-alanyl-D-alanine + UDP-N-acetyl-alpha-D-muramoyl-L-alanyl-gamma-D-glutamyl-meso-2,6-diaminopimelate + ATP = UDP-N-acetyl-alpha-D-muramoyl-L-alanyl-gamma-D-glutamyl-meso-2,6-diaminopimeloyl-D-alanyl-D-alanine + ADP + phosphate + H(+)</text>
        <dbReference type="Rhea" id="RHEA:28374"/>
        <dbReference type="ChEBI" id="CHEBI:15378"/>
        <dbReference type="ChEBI" id="CHEBI:30616"/>
        <dbReference type="ChEBI" id="CHEBI:43474"/>
        <dbReference type="ChEBI" id="CHEBI:57822"/>
        <dbReference type="ChEBI" id="CHEBI:61386"/>
        <dbReference type="ChEBI" id="CHEBI:83905"/>
        <dbReference type="ChEBI" id="CHEBI:456216"/>
        <dbReference type="EC" id="6.3.2.10"/>
    </reaction>
</comment>
<evidence type="ECO:0000256" key="4">
    <source>
        <dbReference type="ARBA" id="ARBA00022741"/>
    </source>
</evidence>